<dbReference type="EMBL" id="AP018586">
    <property type="protein sequence ID" value="BBD91468.1"/>
    <property type="molecule type" value="Genomic_DNA"/>
</dbReference>
<dbReference type="Proteomes" id="UP000274772">
    <property type="component" value="Chromosome"/>
</dbReference>
<organism evidence="2 3">
    <name type="scientific">Staphylococcus caprae</name>
    <dbReference type="NCBI Taxonomy" id="29380"/>
    <lineage>
        <taxon>Bacteria</taxon>
        <taxon>Bacillati</taxon>
        <taxon>Bacillota</taxon>
        <taxon>Bacilli</taxon>
        <taxon>Bacillales</taxon>
        <taxon>Staphylococcaceae</taxon>
        <taxon>Staphylococcus</taxon>
    </lineage>
</organism>
<sequence length="307" mass="34934">MRKFLGILLIMIIIGVVGCSHDSDSNKSSSKKSENKTDVATKYSEEDSKKDQYKKLEKEVKGLKQVPILDKLDPLMTEKTFTNKTGMQGWKDYKKLSDKVTLADLKYTEESEGSSLEEVDKFFKDKKGIKRKVMKDPDKDVKHIDYLYIDRHGKKIGNTDEPENYSQIMATFKKDKLIALSNQPGLFHMSPKDQIAKKDLIKVKELKDITKLKNPKAISYSIVQVKYKGKPYTDFSVLGNGSDSDKDVADAVLAYYLFSPVELDGKNHKVLNVSSAPFMSAQADFSTYQLEVFKKVAEEEEKYMSDN</sequence>
<dbReference type="GeneID" id="58050132"/>
<proteinExistence type="predicted"/>
<dbReference type="RefSeq" id="WP_002444465.1">
    <property type="nucleotide sequence ID" value="NZ_AP018585.1"/>
</dbReference>
<keyword evidence="3" id="KW-1185">Reference proteome</keyword>
<dbReference type="PROSITE" id="PS51257">
    <property type="entry name" value="PROKAR_LIPOPROTEIN"/>
    <property type="match status" value="1"/>
</dbReference>
<accession>A0ABM7FS30</accession>
<evidence type="ECO:0000256" key="1">
    <source>
        <dbReference type="SAM" id="MobiDB-lite"/>
    </source>
</evidence>
<evidence type="ECO:0008006" key="4">
    <source>
        <dbReference type="Google" id="ProtNLM"/>
    </source>
</evidence>
<name>A0ABM7FS30_9STAP</name>
<evidence type="ECO:0000313" key="2">
    <source>
        <dbReference type="EMBL" id="BBD91468.1"/>
    </source>
</evidence>
<feature type="region of interest" description="Disordered" evidence="1">
    <location>
        <begin position="22"/>
        <end position="49"/>
    </location>
</feature>
<evidence type="ECO:0000313" key="3">
    <source>
        <dbReference type="Proteomes" id="UP000274772"/>
    </source>
</evidence>
<reference evidence="2 3" key="1">
    <citation type="submission" date="2018-05" db="EMBL/GenBank/DDBJ databases">
        <title>Complete genome sequencing of three human clinical isolates of Staphylococcus caprae reveals virulence factors similar to those of S. epidermidis and S. capitis.</title>
        <authorList>
            <person name="Watanabe S."/>
            <person name="Cui L."/>
        </authorList>
    </citation>
    <scope>NUCLEOTIDE SEQUENCE [LARGE SCALE GENOMIC DNA]</scope>
    <source>
        <strain evidence="2 3">JMUB590</strain>
    </source>
</reference>
<gene>
    <name evidence="2" type="ORF">JMUB590_0358</name>
</gene>
<protein>
    <recommendedName>
        <fullName evidence="4">Lipoprotein</fullName>
    </recommendedName>
</protein>